<dbReference type="InterPro" id="IPR040184">
    <property type="entry name" value="Mcm10"/>
</dbReference>
<keyword evidence="6" id="KW-0862">Zinc</keyword>
<evidence type="ECO:0000256" key="8">
    <source>
        <dbReference type="SAM" id="Coils"/>
    </source>
</evidence>
<feature type="domain" description="MCM10 OB-fold" evidence="11">
    <location>
        <begin position="231"/>
        <end position="354"/>
    </location>
</feature>
<dbReference type="Pfam" id="PF09329">
    <property type="entry name" value="zf-primase"/>
    <property type="match status" value="1"/>
</dbReference>
<accession>A0ABQ8F5M3</accession>
<keyword evidence="13" id="KW-1185">Reference proteome</keyword>
<evidence type="ECO:0008006" key="14">
    <source>
        <dbReference type="Google" id="ProtNLM"/>
    </source>
</evidence>
<evidence type="ECO:0000256" key="6">
    <source>
        <dbReference type="ARBA" id="ARBA00022833"/>
    </source>
</evidence>
<feature type="compositionally biased region" description="Polar residues" evidence="9">
    <location>
        <begin position="570"/>
        <end position="581"/>
    </location>
</feature>
<evidence type="ECO:0000259" key="10">
    <source>
        <dbReference type="Pfam" id="PF09329"/>
    </source>
</evidence>
<evidence type="ECO:0000256" key="2">
    <source>
        <dbReference type="ARBA" id="ARBA00009679"/>
    </source>
</evidence>
<evidence type="ECO:0000256" key="3">
    <source>
        <dbReference type="ARBA" id="ARBA00022705"/>
    </source>
</evidence>
<feature type="domain" description="Zinc finger Mcm10/DnaG-type" evidence="10">
    <location>
        <begin position="358"/>
        <end position="403"/>
    </location>
</feature>
<comment type="caution">
    <text evidence="12">The sequence shown here is derived from an EMBL/GenBank/DDBJ whole genome shotgun (WGS) entry which is preliminary data.</text>
</comment>
<dbReference type="InterPro" id="IPR012340">
    <property type="entry name" value="NA-bd_OB-fold"/>
</dbReference>
<keyword evidence="3" id="KW-0235">DNA replication</keyword>
<dbReference type="Pfam" id="PF22379">
    <property type="entry name" value="OB_MCM10"/>
    <property type="match status" value="1"/>
</dbReference>
<comment type="subcellular location">
    <subcellularLocation>
        <location evidence="1">Nucleus</location>
    </subcellularLocation>
</comment>
<comment type="similarity">
    <text evidence="2">Belongs to the MCM10 family.</text>
</comment>
<keyword evidence="4" id="KW-0479">Metal-binding</keyword>
<evidence type="ECO:0000256" key="4">
    <source>
        <dbReference type="ARBA" id="ARBA00022723"/>
    </source>
</evidence>
<dbReference type="PANTHER" id="PTHR13454:SF11">
    <property type="entry name" value="PROTEIN MCM10 HOMOLOG"/>
    <property type="match status" value="1"/>
</dbReference>
<keyword evidence="7" id="KW-0539">Nucleus</keyword>
<proteinExistence type="inferred from homology"/>
<protein>
    <recommendedName>
        <fullName evidence="14">Zinc finger Mcm10/DnaG-type domain-containing protein</fullName>
    </recommendedName>
</protein>
<sequence length="606" mass="66090">MASNTIQSEDGAVELIGRQASTQGDEEAAYSSLEDDLLGAEDLAKMEAEQAALDIQIEQMKKRKLVLQKQAEMREQLRQKKLEVGRLQVELSHMEKCRTSTNREPAAVAGNAYICDTQHEATKRRRLPDVVSDAKNIQTTLSQPTITTTISTHSTINNTQQAHSRVKTKTPLSAIDKGRAIKRQPLGSIKTAMAAPASVVDLTEDICNNPPMTIPSTDSDIGQIEIEVNTELRIKNRTVTETDLKGLMLNRQLIAIPKIRGSMSDDDIFGDWVVMGVIVFKSGNKKTTSGDPYCMMRIGDMRGATVNLFMFRDVFQAHSKERVGSLVAILNPKIIKPSESRSTLGLDLDHIQKWLKIGEAVDLGYCEGTPRDGKSCLQPIDSRLGKYCSDHLSVNYKAARSNRQELASGTAGFYVGNPSAKLAVKGKTYTSDGNYVLSGHTVTSNGDTIDAVKQRKEFSEPVLCPEQVREIKSLMASHTHGSKALRALSKDLMPQSSTGMASIFGPSAIARMGGNPIVGDGFKPKSIPKAASLPIIGGKKLASNTKPAVYTKEKMATTLNSRLKSDLARNRSNPLVSQASSPEKRKYTITENNSPTSSDVELEILD</sequence>
<evidence type="ECO:0000256" key="9">
    <source>
        <dbReference type="SAM" id="MobiDB-lite"/>
    </source>
</evidence>
<dbReference type="PANTHER" id="PTHR13454">
    <property type="entry name" value="PROTEIN MCM10 HOMOLOG"/>
    <property type="match status" value="1"/>
</dbReference>
<evidence type="ECO:0000256" key="5">
    <source>
        <dbReference type="ARBA" id="ARBA00022771"/>
    </source>
</evidence>
<reference evidence="12 13" key="1">
    <citation type="submission" date="2021-02" db="EMBL/GenBank/DDBJ databases">
        <title>Variation within the Batrachochytrium salamandrivorans European outbreak.</title>
        <authorList>
            <person name="Kelly M."/>
            <person name="Pasmans F."/>
            <person name="Shea T.P."/>
            <person name="Munoz J.F."/>
            <person name="Carranza S."/>
            <person name="Cuomo C.A."/>
            <person name="Martel A."/>
        </authorList>
    </citation>
    <scope>NUCLEOTIDE SEQUENCE [LARGE SCALE GENOMIC DNA]</scope>
    <source>
        <strain evidence="12 13">AMFP18/2</strain>
    </source>
</reference>
<feature type="coiled-coil region" evidence="8">
    <location>
        <begin position="43"/>
        <end position="90"/>
    </location>
</feature>
<name>A0ABQ8F5M3_9FUNG</name>
<dbReference type="InterPro" id="IPR055065">
    <property type="entry name" value="OB_MCM10"/>
</dbReference>
<evidence type="ECO:0000256" key="1">
    <source>
        <dbReference type="ARBA" id="ARBA00004123"/>
    </source>
</evidence>
<keyword evidence="5" id="KW-0863">Zinc-finger</keyword>
<gene>
    <name evidence="12" type="ORF">BASA50_007961</name>
</gene>
<dbReference type="EMBL" id="JAFCIX010000376">
    <property type="protein sequence ID" value="KAH6592673.1"/>
    <property type="molecule type" value="Genomic_DNA"/>
</dbReference>
<evidence type="ECO:0000259" key="11">
    <source>
        <dbReference type="Pfam" id="PF22379"/>
    </source>
</evidence>
<evidence type="ECO:0000313" key="13">
    <source>
        <dbReference type="Proteomes" id="UP001648503"/>
    </source>
</evidence>
<feature type="region of interest" description="Disordered" evidence="9">
    <location>
        <begin position="564"/>
        <end position="606"/>
    </location>
</feature>
<dbReference type="Gene3D" id="2.40.50.140">
    <property type="entry name" value="Nucleic acid-binding proteins"/>
    <property type="match status" value="1"/>
</dbReference>
<dbReference type="Proteomes" id="UP001648503">
    <property type="component" value="Unassembled WGS sequence"/>
</dbReference>
<dbReference type="InterPro" id="IPR015408">
    <property type="entry name" value="Znf_Mcm10/DnaG"/>
</dbReference>
<organism evidence="12 13">
    <name type="scientific">Batrachochytrium salamandrivorans</name>
    <dbReference type="NCBI Taxonomy" id="1357716"/>
    <lineage>
        <taxon>Eukaryota</taxon>
        <taxon>Fungi</taxon>
        <taxon>Fungi incertae sedis</taxon>
        <taxon>Chytridiomycota</taxon>
        <taxon>Chytridiomycota incertae sedis</taxon>
        <taxon>Chytridiomycetes</taxon>
        <taxon>Rhizophydiales</taxon>
        <taxon>Rhizophydiales incertae sedis</taxon>
        <taxon>Batrachochytrium</taxon>
    </lineage>
</organism>
<keyword evidence="8" id="KW-0175">Coiled coil</keyword>
<evidence type="ECO:0000256" key="7">
    <source>
        <dbReference type="ARBA" id="ARBA00023242"/>
    </source>
</evidence>
<evidence type="ECO:0000313" key="12">
    <source>
        <dbReference type="EMBL" id="KAH6592673.1"/>
    </source>
</evidence>
<feature type="compositionally biased region" description="Polar residues" evidence="9">
    <location>
        <begin position="589"/>
        <end position="599"/>
    </location>
</feature>